<accession>A0A9W7IXS6</accession>
<evidence type="ECO:0000313" key="1">
    <source>
        <dbReference type="EMBL" id="GMJ03214.1"/>
    </source>
</evidence>
<reference evidence="1" key="1">
    <citation type="submission" date="2023-05" db="EMBL/GenBank/DDBJ databases">
        <title>Genome and transcriptome analyses reveal genes involved in the formation of fine ridges on petal epidermal cells in Hibiscus trionum.</title>
        <authorList>
            <person name="Koshimizu S."/>
            <person name="Masuda S."/>
            <person name="Ishii T."/>
            <person name="Shirasu K."/>
            <person name="Hoshino A."/>
            <person name="Arita M."/>
        </authorList>
    </citation>
    <scope>NUCLEOTIDE SEQUENCE</scope>
    <source>
        <strain evidence="1">Hamamatsu line</strain>
    </source>
</reference>
<comment type="caution">
    <text evidence="1">The sequence shown here is derived from an EMBL/GenBank/DDBJ whole genome shotgun (WGS) entry which is preliminary data.</text>
</comment>
<organism evidence="1 2">
    <name type="scientific">Hibiscus trionum</name>
    <name type="common">Flower of an hour</name>
    <dbReference type="NCBI Taxonomy" id="183268"/>
    <lineage>
        <taxon>Eukaryota</taxon>
        <taxon>Viridiplantae</taxon>
        <taxon>Streptophyta</taxon>
        <taxon>Embryophyta</taxon>
        <taxon>Tracheophyta</taxon>
        <taxon>Spermatophyta</taxon>
        <taxon>Magnoliopsida</taxon>
        <taxon>eudicotyledons</taxon>
        <taxon>Gunneridae</taxon>
        <taxon>Pentapetalae</taxon>
        <taxon>rosids</taxon>
        <taxon>malvids</taxon>
        <taxon>Malvales</taxon>
        <taxon>Malvaceae</taxon>
        <taxon>Malvoideae</taxon>
        <taxon>Hibiscus</taxon>
    </lineage>
</organism>
<evidence type="ECO:0000313" key="2">
    <source>
        <dbReference type="Proteomes" id="UP001165190"/>
    </source>
</evidence>
<sequence length="110" mass="13210">MKKVKLNPTKSESWSRWDISQPLKMRKGCYKKQIGVESSSLSLILRPPKPTEDPRIESNKQRRLFREAYKKLCGFLEWRFHQLFLKDKGNKHLCLIFFNPFTRKRQLGNK</sequence>
<keyword evidence="2" id="KW-1185">Reference proteome</keyword>
<dbReference type="AlphaFoldDB" id="A0A9W7IXS6"/>
<name>A0A9W7IXS6_HIBTR</name>
<protein>
    <submittedName>
        <fullName evidence="1">Uncharacterized protein</fullName>
    </submittedName>
</protein>
<dbReference type="Proteomes" id="UP001165190">
    <property type="component" value="Unassembled WGS sequence"/>
</dbReference>
<proteinExistence type="predicted"/>
<dbReference type="EMBL" id="BSYR01000037">
    <property type="protein sequence ID" value="GMJ03214.1"/>
    <property type="molecule type" value="Genomic_DNA"/>
</dbReference>
<gene>
    <name evidence="1" type="ORF">HRI_003990600</name>
</gene>